<dbReference type="InterPro" id="IPR002885">
    <property type="entry name" value="PPR_rpt"/>
</dbReference>
<dbReference type="InterPro" id="IPR011990">
    <property type="entry name" value="TPR-like_helical_dom_sf"/>
</dbReference>
<sequence>MNEADRVFDMMLQRNIKPNEAIYNILVHGHCRGGNLNKAIDLYGEMVHHGLIPHAVTVIVLIKEVHKIDMERPAYLSSGPPLWHTFSTLYSNRSQSPSRQGRLLGRKLKRQGSHCNGILWPYQSGLTLSLGSLFQRIRRRLITHAHADAGAGPGQDWY</sequence>
<evidence type="ECO:0000313" key="4">
    <source>
        <dbReference type="EMBL" id="CAI9765554.1"/>
    </source>
</evidence>
<dbReference type="AlphaFoldDB" id="A0AAD1ZA01"/>
<dbReference type="NCBIfam" id="TIGR00756">
    <property type="entry name" value="PPR"/>
    <property type="match status" value="1"/>
</dbReference>
<evidence type="ECO:0000256" key="2">
    <source>
        <dbReference type="ARBA" id="ARBA00022737"/>
    </source>
</evidence>
<dbReference type="PROSITE" id="PS51375">
    <property type="entry name" value="PPR"/>
    <property type="match status" value="1"/>
</dbReference>
<proteinExistence type="inferred from homology"/>
<protein>
    <recommendedName>
        <fullName evidence="6">Pentatricopeptide repeat-containing protein</fullName>
    </recommendedName>
</protein>
<dbReference type="Proteomes" id="UP000834106">
    <property type="component" value="Chromosome 7"/>
</dbReference>
<evidence type="ECO:0000313" key="5">
    <source>
        <dbReference type="Proteomes" id="UP000834106"/>
    </source>
</evidence>
<organism evidence="4 5">
    <name type="scientific">Fraxinus pennsylvanica</name>
    <dbReference type="NCBI Taxonomy" id="56036"/>
    <lineage>
        <taxon>Eukaryota</taxon>
        <taxon>Viridiplantae</taxon>
        <taxon>Streptophyta</taxon>
        <taxon>Embryophyta</taxon>
        <taxon>Tracheophyta</taxon>
        <taxon>Spermatophyta</taxon>
        <taxon>Magnoliopsida</taxon>
        <taxon>eudicotyledons</taxon>
        <taxon>Gunneridae</taxon>
        <taxon>Pentapetalae</taxon>
        <taxon>asterids</taxon>
        <taxon>lamiids</taxon>
        <taxon>Lamiales</taxon>
        <taxon>Oleaceae</taxon>
        <taxon>Oleeae</taxon>
        <taxon>Fraxinus</taxon>
    </lineage>
</organism>
<keyword evidence="2" id="KW-0677">Repeat</keyword>
<dbReference type="Gene3D" id="1.25.40.10">
    <property type="entry name" value="Tetratricopeptide repeat domain"/>
    <property type="match status" value="1"/>
</dbReference>
<accession>A0AAD1ZA01</accession>
<feature type="repeat" description="PPR" evidence="3">
    <location>
        <begin position="19"/>
        <end position="53"/>
    </location>
</feature>
<dbReference type="InterPro" id="IPR050667">
    <property type="entry name" value="PPR-containing_protein"/>
</dbReference>
<evidence type="ECO:0008006" key="6">
    <source>
        <dbReference type="Google" id="ProtNLM"/>
    </source>
</evidence>
<dbReference type="EMBL" id="OU503042">
    <property type="protein sequence ID" value="CAI9765554.1"/>
    <property type="molecule type" value="Genomic_DNA"/>
</dbReference>
<name>A0AAD1ZA01_9LAMI</name>
<dbReference type="PANTHER" id="PTHR47939:SF13">
    <property type="entry name" value="OS03G0201400 PROTEIN"/>
    <property type="match status" value="1"/>
</dbReference>
<keyword evidence="5" id="KW-1185">Reference proteome</keyword>
<reference evidence="4" key="1">
    <citation type="submission" date="2023-05" db="EMBL/GenBank/DDBJ databases">
        <authorList>
            <person name="Huff M."/>
        </authorList>
    </citation>
    <scope>NUCLEOTIDE SEQUENCE</scope>
</reference>
<comment type="similarity">
    <text evidence="1">Belongs to the PPR family. P subfamily.</text>
</comment>
<gene>
    <name evidence="4" type="ORF">FPE_LOCUS12984</name>
</gene>
<evidence type="ECO:0000256" key="3">
    <source>
        <dbReference type="PROSITE-ProRule" id="PRU00708"/>
    </source>
</evidence>
<evidence type="ECO:0000256" key="1">
    <source>
        <dbReference type="ARBA" id="ARBA00007626"/>
    </source>
</evidence>
<dbReference type="Pfam" id="PF13041">
    <property type="entry name" value="PPR_2"/>
    <property type="match status" value="1"/>
</dbReference>
<dbReference type="PANTHER" id="PTHR47939">
    <property type="entry name" value="MEMBRANE-ASSOCIATED SALT-INDUCIBLE PROTEIN-LIKE"/>
    <property type="match status" value="1"/>
</dbReference>